<name>A0A8S5NVS4_9CAUD</name>
<proteinExistence type="predicted"/>
<reference evidence="1" key="1">
    <citation type="journal article" date="2021" name="Proc. Natl. Acad. Sci. U.S.A.">
        <title>A Catalog of Tens of Thousands of Viruses from Human Metagenomes Reveals Hidden Associations with Chronic Diseases.</title>
        <authorList>
            <person name="Tisza M.J."/>
            <person name="Buck C.B."/>
        </authorList>
    </citation>
    <scope>NUCLEOTIDE SEQUENCE</scope>
    <source>
        <strain evidence="1">Ct3hC12</strain>
    </source>
</reference>
<sequence length="107" mass="11968">MSSDVLQCPLMSCDVRRFLFNFRLPLIEEKEEITRINACSQLYKKGGMEPPFQGTYATGFPMAKQSPGLFKQCKALLSTIPGFLLGNKISLSVESDSGRFPKNPQVF</sequence>
<protein>
    <submittedName>
        <fullName evidence="1">Uncharacterized protein</fullName>
    </submittedName>
</protein>
<accession>A0A8S5NVS4</accession>
<dbReference type="EMBL" id="BK015270">
    <property type="protein sequence ID" value="DAD98909.1"/>
    <property type="molecule type" value="Genomic_DNA"/>
</dbReference>
<organism evidence="1">
    <name type="scientific">Myoviridae sp. ct3hC12</name>
    <dbReference type="NCBI Taxonomy" id="2825026"/>
    <lineage>
        <taxon>Viruses</taxon>
        <taxon>Duplodnaviria</taxon>
        <taxon>Heunggongvirae</taxon>
        <taxon>Uroviricota</taxon>
        <taxon>Caudoviricetes</taxon>
    </lineage>
</organism>
<evidence type="ECO:0000313" key="1">
    <source>
        <dbReference type="EMBL" id="DAD98909.1"/>
    </source>
</evidence>